<evidence type="ECO:0000256" key="2">
    <source>
        <dbReference type="ARBA" id="ARBA00022692"/>
    </source>
</evidence>
<protein>
    <recommendedName>
        <fullName evidence="14">Down syndrome cell adhesion molecule</fullName>
    </recommendedName>
</protein>
<dbReference type="InterPro" id="IPR013098">
    <property type="entry name" value="Ig_I-set"/>
</dbReference>
<dbReference type="VEuPathDB" id="VectorBase:AARA21_006294"/>
<dbReference type="PANTHER" id="PTHR10075:SF53">
    <property type="entry name" value="DOWN SYNDROME CELL ADHESION MOLECULE 1, ISOFORM BQ"/>
    <property type="match status" value="1"/>
</dbReference>
<dbReference type="FunFam" id="2.60.40.10:FF:000311">
    <property type="entry name" value="Down syndrome cell adhesion molecule, isoform D"/>
    <property type="match status" value="1"/>
</dbReference>
<feature type="compositionally biased region" description="Polar residues" evidence="10">
    <location>
        <begin position="5441"/>
        <end position="5452"/>
    </location>
</feature>
<dbReference type="SUPFAM" id="SSF48726">
    <property type="entry name" value="Immunoglobulin"/>
    <property type="match status" value="40"/>
</dbReference>
<dbReference type="FunFam" id="2.60.40.10:FF:000017">
    <property type="entry name" value="Down syndrome cell adhesion molecule b"/>
    <property type="match status" value="30"/>
</dbReference>
<keyword evidence="8" id="KW-1015">Disulfide bond</keyword>
<dbReference type="PROSITE" id="PS50853">
    <property type="entry name" value="FN3"/>
    <property type="match status" value="6"/>
</dbReference>
<dbReference type="CDD" id="cd20957">
    <property type="entry name" value="IgC2_3_Dscam"/>
    <property type="match status" value="1"/>
</dbReference>
<dbReference type="FunFam" id="2.60.40.10:FF:000093">
    <property type="entry name" value="Down syndrome cell adhesion molecule, isoform B"/>
    <property type="match status" value="1"/>
</dbReference>
<dbReference type="Gene3D" id="2.60.40.10">
    <property type="entry name" value="Immunoglobulins"/>
    <property type="match status" value="47"/>
</dbReference>
<organism evidence="12 13">
    <name type="scientific">Anopheles arabiensis</name>
    <name type="common">Mosquito</name>
    <dbReference type="NCBI Taxonomy" id="7173"/>
    <lineage>
        <taxon>Eukaryota</taxon>
        <taxon>Metazoa</taxon>
        <taxon>Ecdysozoa</taxon>
        <taxon>Arthropoda</taxon>
        <taxon>Hexapoda</taxon>
        <taxon>Insecta</taxon>
        <taxon>Pterygota</taxon>
        <taxon>Neoptera</taxon>
        <taxon>Endopterygota</taxon>
        <taxon>Diptera</taxon>
        <taxon>Nematocera</taxon>
        <taxon>Culicoidea</taxon>
        <taxon>Culicidae</taxon>
        <taxon>Anophelinae</taxon>
        <taxon>Anopheles</taxon>
    </lineage>
</organism>
<dbReference type="FunFam" id="2.60.40.10:FF:000410">
    <property type="entry name" value="Down syndrome cell adhesion molecule, isoform H"/>
    <property type="match status" value="1"/>
</dbReference>
<evidence type="ECO:0000256" key="3">
    <source>
        <dbReference type="ARBA" id="ARBA00022729"/>
    </source>
</evidence>
<dbReference type="InterPro" id="IPR021012">
    <property type="entry name" value="Dscam1_C"/>
</dbReference>
<dbReference type="GO" id="GO:0007156">
    <property type="term" value="P:homophilic cell adhesion via plasma membrane adhesion molecules"/>
    <property type="evidence" value="ECO:0007669"/>
    <property type="project" value="TreeGrafter"/>
</dbReference>
<evidence type="ECO:0000313" key="13">
    <source>
        <dbReference type="Proteomes" id="UP000075840"/>
    </source>
</evidence>
<dbReference type="CDD" id="cd00063">
    <property type="entry name" value="FN3"/>
    <property type="match status" value="6"/>
</dbReference>
<evidence type="ECO:0000313" key="12">
    <source>
        <dbReference type="EnsemblMetazoa" id="AARA008823-PA"/>
    </source>
</evidence>
<dbReference type="InterPro" id="IPR003598">
    <property type="entry name" value="Ig_sub2"/>
</dbReference>
<dbReference type="Pfam" id="PF12355">
    <property type="entry name" value="Dscam_C"/>
    <property type="match status" value="1"/>
</dbReference>
<dbReference type="SUPFAM" id="SSF49265">
    <property type="entry name" value="Fibronectin type III"/>
    <property type="match status" value="3"/>
</dbReference>
<keyword evidence="9" id="KW-0393">Immunoglobulin domain</keyword>
<dbReference type="Proteomes" id="UP000075840">
    <property type="component" value="Unassembled WGS sequence"/>
</dbReference>
<dbReference type="GO" id="GO:0005886">
    <property type="term" value="C:plasma membrane"/>
    <property type="evidence" value="ECO:0007669"/>
    <property type="project" value="TreeGrafter"/>
</dbReference>
<dbReference type="SMART" id="SM00409">
    <property type="entry name" value="IG"/>
    <property type="match status" value="40"/>
</dbReference>
<dbReference type="InterPro" id="IPR013783">
    <property type="entry name" value="Ig-like_fold"/>
</dbReference>
<dbReference type="FunFam" id="2.60.40.10:FF:000394">
    <property type="entry name" value="Down syndrome cell adhesion molecule, isoform J"/>
    <property type="match status" value="1"/>
</dbReference>
<dbReference type="FunFam" id="2.60.40.10:FF:000439">
    <property type="entry name" value="Down syndrome cell adhesion molecule, isoform J"/>
    <property type="match status" value="1"/>
</dbReference>
<keyword evidence="13" id="KW-1185">Reference proteome</keyword>
<evidence type="ECO:0000256" key="4">
    <source>
        <dbReference type="ARBA" id="ARBA00022737"/>
    </source>
</evidence>
<dbReference type="FunFam" id="2.60.40.10:FF:000333">
    <property type="entry name" value="Down syndrome cell adhesion molecule"/>
    <property type="match status" value="2"/>
</dbReference>
<dbReference type="Pfam" id="PF07679">
    <property type="entry name" value="I-set"/>
    <property type="match status" value="23"/>
</dbReference>
<keyword evidence="3" id="KW-0732">Signal</keyword>
<feature type="transmembrane region" description="Helical" evidence="11">
    <location>
        <begin position="5066"/>
        <end position="5089"/>
    </location>
</feature>
<keyword evidence="2 11" id="KW-0812">Transmembrane</keyword>
<dbReference type="GO" id="GO:0030424">
    <property type="term" value="C:axon"/>
    <property type="evidence" value="ECO:0007669"/>
    <property type="project" value="TreeGrafter"/>
</dbReference>
<dbReference type="FunFam" id="2.60.40.10:FF:000324">
    <property type="entry name" value="Down syndrome cell adhesion molecule, isoform D"/>
    <property type="match status" value="1"/>
</dbReference>
<keyword evidence="7 11" id="KW-0472">Membrane</keyword>
<dbReference type="InterPro" id="IPR036179">
    <property type="entry name" value="Ig-like_dom_sf"/>
</dbReference>
<dbReference type="InterPro" id="IPR003599">
    <property type="entry name" value="Ig_sub"/>
</dbReference>
<feature type="compositionally biased region" description="Polar residues" evidence="10">
    <location>
        <begin position="5280"/>
        <end position="5290"/>
    </location>
</feature>
<comment type="subcellular location">
    <subcellularLocation>
        <location evidence="1">Membrane</location>
        <topology evidence="1">Single-pass membrane protein</topology>
    </subcellularLocation>
</comment>
<evidence type="ECO:0000256" key="9">
    <source>
        <dbReference type="ARBA" id="ARBA00023319"/>
    </source>
</evidence>
<dbReference type="SMART" id="SM00408">
    <property type="entry name" value="IGc2"/>
    <property type="match status" value="39"/>
</dbReference>
<dbReference type="Pfam" id="PF25059">
    <property type="entry name" value="FN3_DSCAM-DSCAML_C"/>
    <property type="match status" value="1"/>
</dbReference>
<feature type="region of interest" description="Disordered" evidence="10">
    <location>
        <begin position="5259"/>
        <end position="5300"/>
    </location>
</feature>
<evidence type="ECO:0000256" key="1">
    <source>
        <dbReference type="ARBA" id="ARBA00004167"/>
    </source>
</evidence>
<evidence type="ECO:0000256" key="7">
    <source>
        <dbReference type="ARBA" id="ARBA00023136"/>
    </source>
</evidence>
<dbReference type="VEuPathDB" id="VectorBase:AARA21_015111"/>
<dbReference type="FunFam" id="2.60.40.10:FF:000719">
    <property type="entry name" value="nephrin isoform X1"/>
    <property type="match status" value="1"/>
</dbReference>
<evidence type="ECO:0000256" key="8">
    <source>
        <dbReference type="ARBA" id="ARBA00023157"/>
    </source>
</evidence>
<dbReference type="FunFam" id="2.60.40.10:FF:000435">
    <property type="entry name" value="Down syndrome cell adhesion molecule, isoform J"/>
    <property type="match status" value="1"/>
</dbReference>
<feature type="transmembrane region" description="Helical" evidence="11">
    <location>
        <begin position="5009"/>
        <end position="5030"/>
    </location>
</feature>
<accession>A0A182I5H1</accession>
<keyword evidence="6 11" id="KW-1133">Transmembrane helix</keyword>
<dbReference type="FunFam" id="2.60.40.10:FF:000426">
    <property type="entry name" value="Down syndrome cell adhesion molecule, isoform J"/>
    <property type="match status" value="1"/>
</dbReference>
<dbReference type="Pfam" id="PF13927">
    <property type="entry name" value="Ig_3"/>
    <property type="match status" value="15"/>
</dbReference>
<feature type="compositionally biased region" description="Basic and acidic residues" evidence="10">
    <location>
        <begin position="5426"/>
        <end position="5438"/>
    </location>
</feature>
<dbReference type="Pfam" id="PF00041">
    <property type="entry name" value="fn3"/>
    <property type="match status" value="5"/>
</dbReference>
<sequence length="5460" mass="595148">MALLCQAQAFPVPVFRCHSLKSWAHICLFVVEPIGSKAPSFSSSVITIMMTQMNSSVALLCQAQGYPTPVFRHTPYQCLEPVGFKPPSFNNDASQFALSWEIGTRITLLCNAQAFPVPVYSNDAALFVSRVEAGERLTLLCNAQAFPVPVYRLFQFPSLEPIGSKAPTFPSDARSITYNKPSNTSLALFCQAQAFPVPIKPIGSKPPTFSFDYKKLYFVKPSNSNIALFCQAQAYPVPVTRLILFRSQEPIGSKAPTFPSDSGTSSFKKPANSTITLLCQAQEPIGSKAPSFSSASRTSSFVEPSSASLALLCQAQAFPVPVTSSTFKLPSSSTIALFCQAQAFPVPITSGSFKYPSNTTFALFCQAQAFPVPITRQATGHWLCFVKLKHIQFLLQEPIGSKPPTFSTDSKISMFVKPSDSVVALFCQAQAYPVPNRLDPRLPRFHLIRWEASFGATGIQTLHCCARRRLIRCPLLEPVGSKPPTFSSESKGSIFDKAANSSFALLCQAQAFPVPIMRWYKYIEGTQQKKAVVLDDRVKQVSGTLIIKDAVVDDSGKYLCVVNNSVGGESVETVLTVTAPLAAKIEPRTQTVDFGRPAVFTCKFSGNPIKTVSWMKDGKSLGHSDAVLRIESVKKEDKGMYQCFIRNDQESAQASAELKLGGRFDPPIIREAFPEETRHPGPSVFLKCVAGGNPTPEISWELDGKKITNSERYQVGQYVTVNGDVVSHLNITSIHSNDGGLYKCMASSKVGVAEHSAKLNVYGLPYVRTMEKKAIVAGETLIVTCPVAGYPIESIVWERDNRQLPINRKQKVFPNGTLIIENVERNSDQATYTCVAKNSEGYTARGTLEVQVMVLPQIVPFGFGEEQVNQFDMVSTMCTVNKGDMPIDIAWEFTPTFPSPGKARKLYTNDGVLISRTSTRISMLSIDSVRDRHSGNYTCHAKNQAGLVEYTAVLFVNVSPQIVPFVFGEDAVFAMDMVSATCTVNKGDLPIDIVWLLNGHKIYSNDGILISRPSPRLSTLSIESVRDRHSGNYSCIAMNHAGSMEHVTPLLVNGIVPFDFGSEEIFSLDTVSVSCTVSKGDSPVDIRWQFNGNHLTTNNGVLISRQTQRTSFLTIESVRDRHTGNYSCIAENPAGLAVHTASLFVNAVPQIMPFEFGDEPFDSSSTVSINCVVSKGDTPIMIEWLLNGNRVTTNDGINIMKSGQKISIFSIESVQSRHAGNYTCVARNNAGEAQHTSELKVIAVPQIMPFEFGEEPFDSSSTVSVQCVVTKGDVPIDIGWMFNGRRISSNDGITVSKLGQKMSTLYIESIRSRHAGNYTCRASNAAGSVEHSSELKVIVVPIILPFEFGEEAFDSGSTASVSCIVTKGDTPIDISWMFNGRRITLDEGILITKGSGKISMLSIDSVHSRHAGNYTCSAKNKAGSVQHTAELQVMVTPLILPFEFGEEAFDTGSTASVSCIITKGDVPIDIGWSFNGRRLAANDAIMITNGGPRVSILSIDAVDSRHAGNYTCHASNRAGSTKHTAELQVMVVPIVFPFEFGDEAYDTGSTVSVSCIVTKVLSKQAGNYTCSARNQAGTAEHTSQLRVITIPIILPFEFGDEPFDTGSTASVSCIVTKGDTPIDISWLYNGRRIATNDGILIMRSGHKASMLTIESVQSRHAGNYTCHAANRAGEVTHTSLLQVMVLPVILPFEFGEEALDEASMATVNCAVTKGDTPLSFSWLFNGQDVVLGDSGILVSKSGQRISMLTIESVQSYHAGNYTCMAKNVAGQANHTSELKVIVKPLIMPFEFGEEPFDMLTTSTVSCAVIKGDTPIEINWMFGGETLATEDGISISKSGPKMSILYIESVQPRHAGRYTCVARNKAGFAEHSSELKVIVVPVLLPFEFGDEPADVLSTTMVSCAVAKGDTPLAIEWLFQGRKIEASNEISITKSGQKISMLSIETVQPRHAGNYTCLATNRAGSVEHTSELKVIVPPILLPFDFGEEPADVQSTTSVNCAVAKGDPPIEINWMFNGSKLFTSDGILITKSGQKISFLSIESVQARHAGNYTCVAKNRAGFAEHTSELKVMVPPILLPFDFGEEPVDVHSTTSVTCAVAKGDPPIEINWLFNGSKLFTSDGILITKSGQKISFLSIESVQARHAGNYTCVARNRAGFAEHTSELKVMVPPILLPFDFGEDPVDVQSTTTVSCAVAKGDPPIEINWMFNGSKLFTSDGILITKSGQKISFLSIESVQARHAVPPILLPFEFGDEPADMASTTTISCAVAKGDTPIEISWMFDDSMIFSNDGILITKSGQKISILSIESVQPRHAGNYTCIARNRAGTAEHTSELKVIVPPILLPFEFGEEPSDIHSTTTVSCAVAKGDTPIEINWMFNGSKIFSNDGITITKSGQKMILLYIESVQARHAGNYTCVARNKAGFVEHTSELKVIVTPIIMPFEFGDEPFDIYSTTTVSCAVTKGDSPIEIIWLFNDYRLRTSDGVLITSNGQKISFLSIESVQPRHAGNYTCIAKNRAGEAQHSSELKVMVIPIIMPFDFGEDPFDIYSTATATCAVTKGDSPIEISWYFNSYRLRTNDGVLITPGGQRVSMLSIESVQPRHAGNYTCIAKNPAGSAEHSAELMVMVLPIILPFEFGEEPFDIYSATTVSCAVTKGDSPIEISWYFNSYRLYTNDGILITPGGQRVSVLTIESVQPRHAGNYTCIAKNPAGSAEHSAELMVMVLPIILPFEFGEEPFDIYSATTVSCAVTKGDSPIEISWYFNSYRLHTNDGILITPGGQRVSMLTIESVQPRHAGNYTCIAKNPAGSAEHSAELMVMVLPIILPFEFGEEPFDIYSATTVSCAVTKGDLPITIAWLFNDRQIHSGDGVLITNSGHRISMLSIESVQPRHAGNYSCVANNKAGSAEYSSILNVMVLPIIHPFEFGEEPFDIYSAVTISCTVTKGDLPINITWTFNGQAILTGESTSITRSGQRNSLLSIESVQPWHAGNYTCAARNAAGTVEHSSELVVIVVPYIMPFEFGDEPFDTSSMTTVSCAVTKGDMPIEIVWSFNGQPLYTDGDSGVIITKSGHRVSMLTIESVSSQHAGNYTCLARNKAGEVRHVSQLKVLVPPSITPFFFGEEPLNSGESTAVQCMVFKGDAPLEIRWYMNGNQLPTNENGVIIGRVSERLSSLSIDPIGYFNRGTYECRVKNRAGEAFYSAELVINVVPTIMQFSFGEEILNTGDSVAVNCMVVKGDSPLEIRWYLNNVPISSENEGIVVVKLSEKLSSLSINAIEPQHRGLYECRVKNKAGEASSNAELIINALPVINPFHFEEHVDSEESVQVTCHASKGDLPIEISWQFNGRPIRISSNIEITSIGKRSSSLNIPSVGADHSGVYTCIAKNVAGSRNQSAELFVNVLPKIFPFSFGEDPSHIDSFVTVQCAATVGDLPIDIEWLHDGQLVSRSNDYGISIVHSGRRVSTLTIESIRDHHAGNYTCRAKNQAGTVEQSTQLIINVPPKIFPFSFGDDPMNEGDSGSVQCNVPSGDLPIGIRWYFNGAVIEDLATTITNIGKRAKVLTIDSVAARHAGNYTCEASNLADVVHYSASLVVNGNKSSDTLISSFLFTPFHSNSPVQVPPKIVPFSFGDETMNSGDSGSVQCNVLSGDFPLSIRWYFNGYLIDDHTVTITSIGKRLSVLNIDSVHGRHAGNYTCEAQNKAETVSYTTELLVNVPPKIAPFTFGDEPLNYGDSALIYCSITSGDFPIKIQWYLNEVAVDQLDPFYNINQADFGKKAKALSIDGVNERHVGNYTCRATNQAEVTTFSAVLNVNAPPKIAPFVFGEDALNYGDSASVQCSVISGDMPIMIEWLFNNASISKASFSDSVNIADFGKRTKALAIDGVDERYAGNYTCRATNRASSTYHTAELIVNVPPKILPFSFGADPMNYGESASIQCSVISGDFPMTIDWLYEGRAISTIDSLHGITALAFGKRAKALSIDGIAGSHAGNYTCRATNAAGVAEHTEQLIVNVPPKISLINTGENPTFVDEFFQIICTVVHGDLPVDFVWLFNGEVNLHSKHVSGVRIETRKRGSTLSIEAVRGAHAGNYSCQATNEAATTIATVELIVKVPPRWILEPTDKAFAQGSNAKVECKADGFPKPQVTWKKAVGDTPGEYKDLRSNDSSIRVEEGSLFIQNIQKSNEGYYLCEAINGIGSGLSAVTLITVQAPPEFVEKLRNQTARRGEPSVLQCEAKGEKPIGILWNMNNIRLDPKSDNRYTIREEILPNGVTSSLSIKRTERSDSALFTCMATNAFGSDDTSINMIIQEVPEMPYALKVLDKSGRTVQLSWAKPYDGNSPLKRYIIEFKRSRGSWENDIDRVIVPGDTNEAQVQKLSPATTYNIRIVAENEIGVSDPSDVVTIITAEEAPSGKPQAIKVEAINQATLRVSWKAPPRAEWNGDILGYYVGYKQTSLNTLYVYETVNYSPEGGEGKEHSLEINNLKTYTQYSIVIQAFNKVGAGPMSDEEKQYTAEGTPDQPPSDTMCTTLTSQTIRVSWVSPPLESANGVIKGYKVVYAPSDLWNNDKNKDYKKTASSDTVLHGLKKYTNYTMQVLATTSGGDGVRSAPIHCQTEQDVPEAPTAVKALVMSEGSIFVSWQPPAQPNGLILQYTVYIKSGDQEPKSFKVPSYQINYEASGLEKNQKYEFWVTASTTIGEGQSSKTLSAMPSDKVPAKIASFDDKFTATFKEDAKLPCLAVGSPAPEITWKIKGVEFVPNERIRQLPEGSLFIKDVIRQDAGDYTCTAENSIAKDSITHRLIVLAPPQSPQLTLTATTTDSLSVKLKPHESDTAPLQGYTLHYKPEFGEWETIDVALEAPKYTIEKLYCGSRYQVYATAYNSIGAGEPSDILNTRTKGSKPLLPEKSRFIEVSSNSITLHLPAWKDGGCRMSHFVVEHKKKDQIDWNQISNNVKPGGNFVVLDLEPATWYNLRVTAHNNAGFTVAEYEFATLTITGGTIAPTRDIPELTAEDTIRIILSNLNLVVPVVAALLVIIIAIIVICILRSKGNTNKGTVAPIFGSVQPGTIYPPWIPHWIDLNVMVPLIATVIVVAVGVLVICVAISRRRDDDPRCGPKDVYYDVVYNQSMGPAGAATLDKRRPDIRDELGYIAPPNRKLPPVPGSNYNTCDRVKRGTVISHNPSIKSNHTTWDPRRPLYEELKKAPPPLPRRFNHPPACYGMEDEICPYATFHLLGFREEMDPTKAMNFQTFPHQNGMGGPGHMGTMGSSMAMQVPSHVHSRSGSQSMPRQNRYARKNSQGGQSSIYTPAPEYDDPANCAEEDQYRRYTRINSQGGSLYCGPGPEYDDPANCAPEDDQYGSQYGGNYGTPYEHYGSRGSVGRRSVGSPEPPPPPPRNHDTSNSSFNDSKESNEISEAECDRDNGPRGNYGASSKSNDAINGDETEKLLKRNEVKPKYTKQTAASGSTGLTAYDTMAV</sequence>
<evidence type="ECO:0008006" key="14">
    <source>
        <dbReference type="Google" id="ProtNLM"/>
    </source>
</evidence>
<dbReference type="VEuPathDB" id="VectorBase:AARA008823"/>
<keyword evidence="4" id="KW-0677">Repeat</keyword>
<dbReference type="FunFam" id="2.60.40.10:FF:000308">
    <property type="entry name" value="Down syndrome cell adhesion molecule, isoform D"/>
    <property type="match status" value="1"/>
</dbReference>
<dbReference type="VEuPathDB" id="VectorBase:AARA21_009606"/>
<evidence type="ECO:0000256" key="5">
    <source>
        <dbReference type="ARBA" id="ARBA00022889"/>
    </source>
</evidence>
<feature type="compositionally biased region" description="Low complexity" evidence="10">
    <location>
        <begin position="5359"/>
        <end position="5370"/>
    </location>
</feature>
<feature type="region of interest" description="Disordered" evidence="10">
    <location>
        <begin position="4493"/>
        <end position="4512"/>
    </location>
</feature>
<evidence type="ECO:0000256" key="10">
    <source>
        <dbReference type="SAM" id="MobiDB-lite"/>
    </source>
</evidence>
<dbReference type="FunFam" id="2.60.40.10:FF:000498">
    <property type="entry name" value="Down syndrome cell adhesion molecule, isoform J"/>
    <property type="match status" value="1"/>
</dbReference>
<dbReference type="EnsemblMetazoa" id="AARA008823-RA">
    <property type="protein sequence ID" value="AARA008823-PA"/>
    <property type="gene ID" value="AARA008823"/>
</dbReference>
<dbReference type="GO" id="GO:0070593">
    <property type="term" value="P:dendrite self-avoidance"/>
    <property type="evidence" value="ECO:0007669"/>
    <property type="project" value="TreeGrafter"/>
</dbReference>
<feature type="region of interest" description="Disordered" evidence="10">
    <location>
        <begin position="5330"/>
        <end position="5460"/>
    </location>
</feature>
<dbReference type="InterPro" id="IPR056754">
    <property type="entry name" value="DSCAM/DSCAML_C"/>
</dbReference>
<dbReference type="GO" id="GO:0098632">
    <property type="term" value="F:cell-cell adhesion mediator activity"/>
    <property type="evidence" value="ECO:0007669"/>
    <property type="project" value="TreeGrafter"/>
</dbReference>
<name>A0A182I5H1_ANOAR</name>
<dbReference type="PANTHER" id="PTHR10075">
    <property type="entry name" value="BASIGIN RELATED"/>
    <property type="match status" value="1"/>
</dbReference>
<feature type="compositionally biased region" description="Basic and acidic residues" evidence="10">
    <location>
        <begin position="5390"/>
        <end position="5407"/>
    </location>
</feature>
<dbReference type="InterPro" id="IPR003961">
    <property type="entry name" value="FN3_dom"/>
</dbReference>
<dbReference type="SMART" id="SM00060">
    <property type="entry name" value="FN3"/>
    <property type="match status" value="6"/>
</dbReference>
<dbReference type="GO" id="GO:0007411">
    <property type="term" value="P:axon guidance"/>
    <property type="evidence" value="ECO:0007669"/>
    <property type="project" value="TreeGrafter"/>
</dbReference>
<dbReference type="FunFam" id="2.60.40.10:FF:000302">
    <property type="entry name" value="Down syndrome cell adhesion molecule, isoform D"/>
    <property type="match status" value="1"/>
</dbReference>
<keyword evidence="5" id="KW-0130">Cell adhesion</keyword>
<dbReference type="CDD" id="cd20958">
    <property type="entry name" value="IgI_5_Dscam"/>
    <property type="match status" value="1"/>
</dbReference>
<dbReference type="EMBL" id="APCN01003445">
    <property type="status" value="NOT_ANNOTATED_CDS"/>
    <property type="molecule type" value="Genomic_DNA"/>
</dbReference>
<evidence type="ECO:0000256" key="11">
    <source>
        <dbReference type="SAM" id="Phobius"/>
    </source>
</evidence>
<dbReference type="CDD" id="cd20956">
    <property type="entry name" value="IgI_4_Dscam"/>
    <property type="match status" value="1"/>
</dbReference>
<dbReference type="InterPro" id="IPR007110">
    <property type="entry name" value="Ig-like_dom"/>
</dbReference>
<reference evidence="12" key="1">
    <citation type="submission" date="2022-08" db="UniProtKB">
        <authorList>
            <consortium name="EnsemblMetazoa"/>
        </authorList>
    </citation>
    <scope>IDENTIFICATION</scope>
    <source>
        <strain evidence="12">Dongola</strain>
    </source>
</reference>
<dbReference type="InterPro" id="IPR036116">
    <property type="entry name" value="FN3_sf"/>
</dbReference>
<evidence type="ECO:0000256" key="6">
    <source>
        <dbReference type="ARBA" id="ARBA00022989"/>
    </source>
</evidence>
<proteinExistence type="predicted"/>
<dbReference type="PROSITE" id="PS50835">
    <property type="entry name" value="IG_LIKE"/>
    <property type="match status" value="40"/>
</dbReference>